<dbReference type="AlphaFoldDB" id="A0A8C5A4V9"/>
<dbReference type="CDD" id="cd18793">
    <property type="entry name" value="SF2_C_SNF"/>
    <property type="match status" value="1"/>
</dbReference>
<protein>
    <recommendedName>
        <fullName evidence="2">SWI/SNF-related matrix-associated actin-dependent regulator of chromatin subfamily A-like protein 1</fullName>
    </recommendedName>
    <alternativeName>
        <fullName evidence="6">HepA-related protein</fullName>
    </alternativeName>
    <alternativeName>
        <fullName evidence="5">Sucrose nonfermenting protein 2-like 1</fullName>
    </alternativeName>
</protein>
<name>A0A8C5A4V9_GADMO</name>
<organism evidence="12 13">
    <name type="scientific">Gadus morhua</name>
    <name type="common">Atlantic cod</name>
    <dbReference type="NCBI Taxonomy" id="8049"/>
    <lineage>
        <taxon>Eukaryota</taxon>
        <taxon>Metazoa</taxon>
        <taxon>Chordata</taxon>
        <taxon>Craniata</taxon>
        <taxon>Vertebrata</taxon>
        <taxon>Euteleostomi</taxon>
        <taxon>Actinopterygii</taxon>
        <taxon>Neopterygii</taxon>
        <taxon>Teleostei</taxon>
        <taxon>Neoteleostei</taxon>
        <taxon>Acanthomorphata</taxon>
        <taxon>Zeiogadaria</taxon>
        <taxon>Gadariae</taxon>
        <taxon>Gadiformes</taxon>
        <taxon>Gadoidei</taxon>
        <taxon>Gadidae</taxon>
        <taxon>Gadus</taxon>
    </lineage>
</organism>
<dbReference type="GO" id="GO:0016787">
    <property type="term" value="F:hydrolase activity"/>
    <property type="evidence" value="ECO:0007669"/>
    <property type="project" value="UniProtKB-KW"/>
</dbReference>
<dbReference type="PANTHER" id="PTHR45766:SF6">
    <property type="entry name" value="SWI_SNF-RELATED MATRIX-ASSOCIATED ACTIN-DEPENDENT REGULATOR OF CHROMATIN SUBFAMILY A-LIKE PROTEIN 1"/>
    <property type="match status" value="1"/>
</dbReference>
<evidence type="ECO:0000256" key="6">
    <source>
        <dbReference type="ARBA" id="ARBA00031896"/>
    </source>
</evidence>
<dbReference type="Pfam" id="PF00271">
    <property type="entry name" value="Helicase_C"/>
    <property type="match status" value="1"/>
</dbReference>
<evidence type="ECO:0000259" key="11">
    <source>
        <dbReference type="PROSITE" id="PS51467"/>
    </source>
</evidence>
<dbReference type="InterPro" id="IPR049730">
    <property type="entry name" value="SNF2/RAD54-like_C"/>
</dbReference>
<keyword evidence="3" id="KW-0378">Hydrolase</keyword>
<sequence>MTTKLTLEQQRKIEDNRKKALEIRARRLGHVNPASPKSSEQVSSINQSAQCAPTASPASRLGPQHHPFIPPFKKDSNLGTKSISGKPSDNKPSISPSSSGGVVGSFYKPVAQSNPSPQAPPSLKSSSMTAGPPSTKPFVSTRGKCVSHSKDRFRVEVGYHAELIAVFKSIQSKTYDPATKMWNFSQEDYRQPLEGMEALDMMVSPGRVPHDTVALGPLLKLCSGWQRPGAAVQGQCVLVSPARFEVDVGYHADVIAAFKQTPSRCYDMNTRKWNFALEDYRRLTIASAEVEPLPRGVVQAFRARFDGTLVRPLGVPEADLSAVDPSLTSSLMPFQREGVNFAVFKEGRLLLADDMGLGKTVQAICIAAYYRKEWPLLVVAPSSVRFTWAEAFRRWLPLLEADSINVVVKAKDELRGGLVTIVSYDLLSRMDKQQQAAKPFHVLIMDESHFLKNMKTARCKAALPLLKAARRVILLSGTPAMSRPSELYTQVLAVRPTLFPRFHEFGLRYCNAKQLTWGWDYSGSSHLGELRLLLQESLMLRRLKTEVMSQLPAKQRKVVVVTIDTVGARTKAALGAAARELAKQQSNKEALLVFYNHTADAKIQAITEYIMDLLECGREKFLVFAHHKTVLDSITEELRKKSVPFIRIDGSTSSAERHQRCELFQHGMGSCVAVLSITAANMGITLHAANLVVFAELFWNPGVLIQAEDRVHRIGQTSNVDIHYLVAKGTADDHLWPMIQEKMNVLEKVGLSESNLSDKALSASFHSKVSPCLDTGLPLQSEGVRLLWNLMLLRRVYSLNSSIAFPLSSSDRGSSQVSLVSLPASWKDLLTRITPFCFTGVARPIGSYSPAIWLSRTRRVSGFGVFASTSSSVRSTSVLIFFFLLEKLMETITKSLSSCTR</sequence>
<dbReference type="InterPro" id="IPR010003">
    <property type="entry name" value="HARP_dom"/>
</dbReference>
<keyword evidence="4" id="KW-0539">Nucleus</keyword>
<comment type="subcellular location">
    <subcellularLocation>
        <location evidence="1">Nucleus</location>
    </subcellularLocation>
</comment>
<evidence type="ECO:0000313" key="12">
    <source>
        <dbReference type="Ensembl" id="ENSGMOP00000026620.1"/>
    </source>
</evidence>
<evidence type="ECO:0000256" key="3">
    <source>
        <dbReference type="ARBA" id="ARBA00022801"/>
    </source>
</evidence>
<dbReference type="InterPro" id="IPR000330">
    <property type="entry name" value="SNF2_N"/>
</dbReference>
<keyword evidence="13" id="KW-1185">Reference proteome</keyword>
<feature type="compositionally biased region" description="Polar residues" evidence="8">
    <location>
        <begin position="77"/>
        <end position="91"/>
    </location>
</feature>
<dbReference type="Ensembl" id="ENSGMOT00000060120.1">
    <property type="protein sequence ID" value="ENSGMOP00000026620.1"/>
    <property type="gene ID" value="ENSGMOG00000010034.2"/>
</dbReference>
<dbReference type="Gene3D" id="3.40.50.10810">
    <property type="entry name" value="Tandem AAA-ATPase domain"/>
    <property type="match status" value="1"/>
</dbReference>
<dbReference type="PROSITE" id="PS51467">
    <property type="entry name" value="HARP"/>
    <property type="match status" value="2"/>
</dbReference>
<feature type="region of interest" description="Disordered" evidence="8">
    <location>
        <begin position="24"/>
        <end position="143"/>
    </location>
</feature>
<proteinExistence type="inferred from homology"/>
<evidence type="ECO:0000256" key="5">
    <source>
        <dbReference type="ARBA" id="ARBA00029621"/>
    </source>
</evidence>
<dbReference type="GO" id="GO:0005524">
    <property type="term" value="F:ATP binding"/>
    <property type="evidence" value="ECO:0007669"/>
    <property type="project" value="InterPro"/>
</dbReference>
<dbReference type="InterPro" id="IPR038718">
    <property type="entry name" value="SNF2-like_sf"/>
</dbReference>
<dbReference type="PANTHER" id="PTHR45766">
    <property type="entry name" value="DNA ANNEALING HELICASE AND ENDONUCLEASE ZRANB3 FAMILY MEMBER"/>
    <property type="match status" value="1"/>
</dbReference>
<dbReference type="Gene3D" id="3.40.50.300">
    <property type="entry name" value="P-loop containing nucleotide triphosphate hydrolases"/>
    <property type="match status" value="1"/>
</dbReference>
<gene>
    <name evidence="12" type="primary">smarcal1</name>
</gene>
<evidence type="ECO:0000256" key="7">
    <source>
        <dbReference type="PROSITE-ProRule" id="PRU00800"/>
    </source>
</evidence>
<dbReference type="GO" id="GO:0031297">
    <property type="term" value="P:replication fork processing"/>
    <property type="evidence" value="ECO:0007669"/>
    <property type="project" value="TreeGrafter"/>
</dbReference>
<comment type="similarity">
    <text evidence="7">Belongs to the SNF2/RAD54 helicase family. SMARCAL1 subfamily.</text>
</comment>
<evidence type="ECO:0000256" key="1">
    <source>
        <dbReference type="ARBA" id="ARBA00004123"/>
    </source>
</evidence>
<feature type="domain" description="HARP" evidence="11">
    <location>
        <begin position="135"/>
        <end position="209"/>
    </location>
</feature>
<evidence type="ECO:0000313" key="13">
    <source>
        <dbReference type="Proteomes" id="UP000694546"/>
    </source>
</evidence>
<dbReference type="SUPFAM" id="SSF52540">
    <property type="entry name" value="P-loop containing nucleoside triphosphate hydrolases"/>
    <property type="match status" value="2"/>
</dbReference>
<evidence type="ECO:0000256" key="4">
    <source>
        <dbReference type="ARBA" id="ARBA00023242"/>
    </source>
</evidence>
<evidence type="ECO:0000256" key="8">
    <source>
        <dbReference type="SAM" id="MobiDB-lite"/>
    </source>
</evidence>
<dbReference type="SMART" id="SM00487">
    <property type="entry name" value="DEXDc"/>
    <property type="match status" value="1"/>
</dbReference>
<dbReference type="PROSITE" id="PS51194">
    <property type="entry name" value="HELICASE_CTER"/>
    <property type="match status" value="1"/>
</dbReference>
<dbReference type="CDD" id="cd18010">
    <property type="entry name" value="DEXHc_HARP_SMARCAL1"/>
    <property type="match status" value="1"/>
</dbReference>
<dbReference type="InterPro" id="IPR027417">
    <property type="entry name" value="P-loop_NTPase"/>
</dbReference>
<dbReference type="SMART" id="SM00490">
    <property type="entry name" value="HELICc"/>
    <property type="match status" value="1"/>
</dbReference>
<evidence type="ECO:0000259" key="10">
    <source>
        <dbReference type="PROSITE" id="PS51194"/>
    </source>
</evidence>
<dbReference type="Proteomes" id="UP000694546">
    <property type="component" value="Chromosome 20"/>
</dbReference>
<feature type="domain" description="Helicase ATP-binding" evidence="9">
    <location>
        <begin position="340"/>
        <end position="497"/>
    </location>
</feature>
<dbReference type="Pfam" id="PF07443">
    <property type="entry name" value="HARP"/>
    <property type="match status" value="2"/>
</dbReference>
<evidence type="ECO:0000259" key="9">
    <source>
        <dbReference type="PROSITE" id="PS51192"/>
    </source>
</evidence>
<dbReference type="GO" id="GO:0043596">
    <property type="term" value="C:nuclear replication fork"/>
    <property type="evidence" value="ECO:0007669"/>
    <property type="project" value="TreeGrafter"/>
</dbReference>
<dbReference type="InterPro" id="IPR001650">
    <property type="entry name" value="Helicase_C-like"/>
</dbReference>
<dbReference type="PROSITE" id="PS51192">
    <property type="entry name" value="HELICASE_ATP_BIND_1"/>
    <property type="match status" value="1"/>
</dbReference>
<reference evidence="12" key="1">
    <citation type="submission" date="2025-08" db="UniProtKB">
        <authorList>
            <consortium name="Ensembl"/>
        </authorList>
    </citation>
    <scope>IDENTIFICATION</scope>
</reference>
<feature type="compositionally biased region" description="Polar residues" evidence="8">
    <location>
        <begin position="35"/>
        <end position="57"/>
    </location>
</feature>
<evidence type="ECO:0000256" key="2">
    <source>
        <dbReference type="ARBA" id="ARBA00020162"/>
    </source>
</evidence>
<reference evidence="12" key="2">
    <citation type="submission" date="2025-09" db="UniProtKB">
        <authorList>
            <consortium name="Ensembl"/>
        </authorList>
    </citation>
    <scope>IDENTIFICATION</scope>
</reference>
<dbReference type="Pfam" id="PF00176">
    <property type="entry name" value="SNF2-rel_dom"/>
    <property type="match status" value="1"/>
</dbReference>
<dbReference type="InterPro" id="IPR014001">
    <property type="entry name" value="Helicase_ATP-bd"/>
</dbReference>
<dbReference type="GO" id="GO:0006281">
    <property type="term" value="P:DNA repair"/>
    <property type="evidence" value="ECO:0007669"/>
    <property type="project" value="TreeGrafter"/>
</dbReference>
<feature type="domain" description="Helicase C-terminal" evidence="10">
    <location>
        <begin position="605"/>
        <end position="762"/>
    </location>
</feature>
<dbReference type="GeneTree" id="ENSGT00940000157608"/>
<feature type="domain" description="HARP" evidence="11">
    <location>
        <begin position="228"/>
        <end position="302"/>
    </location>
</feature>
<accession>A0A8C5A4V9</accession>